<protein>
    <recommendedName>
        <fullName evidence="2">Alpha-macroglobulin receptor-binding domain-containing protein</fullName>
    </recommendedName>
</protein>
<dbReference type="InterPro" id="IPR050473">
    <property type="entry name" value="A2M/Complement_sys"/>
</dbReference>
<feature type="domain" description="Alpha-macroglobulin receptor-binding" evidence="2">
    <location>
        <begin position="287"/>
        <end position="333"/>
    </location>
</feature>
<dbReference type="Gene3D" id="2.60.40.690">
    <property type="entry name" value="Alpha-macroglobulin, receptor-binding domain"/>
    <property type="match status" value="1"/>
</dbReference>
<keyword evidence="4" id="KW-1185">Reference proteome</keyword>
<dbReference type="EMBL" id="CALNXI010000108">
    <property type="protein sequence ID" value="CAH3019177.1"/>
    <property type="molecule type" value="Genomic_DNA"/>
</dbReference>
<reference evidence="3 4" key="1">
    <citation type="submission" date="2022-05" db="EMBL/GenBank/DDBJ databases">
        <authorList>
            <consortium name="Genoscope - CEA"/>
            <person name="William W."/>
        </authorList>
    </citation>
    <scope>NUCLEOTIDE SEQUENCE [LARGE SCALE GENOMIC DNA]</scope>
</reference>
<dbReference type="PANTHER" id="PTHR11412:SF166">
    <property type="entry name" value="NTR DOMAIN-CONTAINING PROTEIN"/>
    <property type="match status" value="1"/>
</dbReference>
<name>A0ABN8LQ36_9CNID</name>
<proteinExistence type="predicted"/>
<evidence type="ECO:0000256" key="1">
    <source>
        <dbReference type="SAM" id="MobiDB-lite"/>
    </source>
</evidence>
<feature type="compositionally biased region" description="Basic residues" evidence="1">
    <location>
        <begin position="237"/>
        <end position="265"/>
    </location>
</feature>
<dbReference type="PANTHER" id="PTHR11412">
    <property type="entry name" value="MACROGLOBULIN / COMPLEMENT"/>
    <property type="match status" value="1"/>
</dbReference>
<feature type="compositionally biased region" description="Low complexity" evidence="1">
    <location>
        <begin position="225"/>
        <end position="236"/>
    </location>
</feature>
<dbReference type="Gene3D" id="2.60.120.1540">
    <property type="match status" value="1"/>
</dbReference>
<gene>
    <name evidence="3" type="ORF">PEVE_00001446</name>
</gene>
<dbReference type="Proteomes" id="UP001159427">
    <property type="component" value="Unassembled WGS sequence"/>
</dbReference>
<evidence type="ECO:0000313" key="3">
    <source>
        <dbReference type="EMBL" id="CAH3019177.1"/>
    </source>
</evidence>
<dbReference type="InterPro" id="IPR036595">
    <property type="entry name" value="A-macroglobulin_rcpt-bd_sf"/>
</dbReference>
<evidence type="ECO:0000313" key="4">
    <source>
        <dbReference type="Proteomes" id="UP001159427"/>
    </source>
</evidence>
<dbReference type="InterPro" id="IPR009048">
    <property type="entry name" value="A-macroglobulin_rcpt-bd"/>
</dbReference>
<feature type="region of interest" description="Disordered" evidence="1">
    <location>
        <begin position="225"/>
        <end position="271"/>
    </location>
</feature>
<dbReference type="Pfam" id="PF07677">
    <property type="entry name" value="A2M_recep"/>
    <property type="match status" value="1"/>
</dbReference>
<comment type="caution">
    <text evidence="3">The sequence shown here is derived from an EMBL/GenBank/DDBJ whole genome shotgun (WGS) entry which is preliminary data.</text>
</comment>
<accession>A0ABN8LQ36</accession>
<dbReference type="SUPFAM" id="SSF49410">
    <property type="entry name" value="Alpha-macroglobulin receptor domain"/>
    <property type="match status" value="1"/>
</dbReference>
<organism evidence="3 4">
    <name type="scientific">Porites evermanni</name>
    <dbReference type="NCBI Taxonomy" id="104178"/>
    <lineage>
        <taxon>Eukaryota</taxon>
        <taxon>Metazoa</taxon>
        <taxon>Cnidaria</taxon>
        <taxon>Anthozoa</taxon>
        <taxon>Hexacorallia</taxon>
        <taxon>Scleractinia</taxon>
        <taxon>Fungiina</taxon>
        <taxon>Poritidae</taxon>
        <taxon>Porites</taxon>
    </lineage>
</organism>
<feature type="non-terminal residue" evidence="3">
    <location>
        <position position="334"/>
    </location>
</feature>
<sequence>MIGMILNVAHGQAKLYLKGKKHFCSIAADDKLALIGVVNIPANDARSVAVPIVPKKIGEIPVQVSSILQIKVGYLTDNASSGGNRPVRPTQTAFQSKKSLRRKGPLHVVELSIDLESHKDAVTGSVRAFVYLTGKGDKVKGRTLNLRVKLASEMDSHWKPPAIHITKENALLRRQFDVTRYLGGKLNVTAEGTGIALLEVDIRYNLPTTRDEICKFDVTTTVKETKQQKPGPVQVKQRNKKGRGNRCKGKNKNKKKCKKGKKRQPPKPPPVKSILLKVCARYKERRNTSMYIMDIGILTGFKPDQMSLRKLQDNLPELDKYELSDRSLVIYLNQ</sequence>
<dbReference type="InterPro" id="IPR013783">
    <property type="entry name" value="Ig-like_fold"/>
</dbReference>
<evidence type="ECO:0000259" key="2">
    <source>
        <dbReference type="Pfam" id="PF07677"/>
    </source>
</evidence>
<dbReference type="Gene3D" id="2.60.40.10">
    <property type="entry name" value="Immunoglobulins"/>
    <property type="match status" value="1"/>
</dbReference>